<dbReference type="Gene3D" id="3.40.50.300">
    <property type="entry name" value="P-loop containing nucleotide triphosphate hydrolases"/>
    <property type="match status" value="1"/>
</dbReference>
<organism evidence="1 2">
    <name type="scientific">candidate division WWE3 bacterium CG_4_10_14_0_2_um_filter_41_14</name>
    <dbReference type="NCBI Taxonomy" id="1975072"/>
    <lineage>
        <taxon>Bacteria</taxon>
        <taxon>Katanobacteria</taxon>
    </lineage>
</organism>
<name>A0A2M7TES9_UNCKA</name>
<evidence type="ECO:0000313" key="1">
    <source>
        <dbReference type="EMBL" id="PIZ44200.1"/>
    </source>
</evidence>
<proteinExistence type="predicted"/>
<gene>
    <name evidence="1" type="ORF">COY32_06885</name>
</gene>
<dbReference type="InterPro" id="IPR027417">
    <property type="entry name" value="P-loop_NTPase"/>
</dbReference>
<dbReference type="AlphaFoldDB" id="A0A2M7TES9"/>
<accession>A0A2M7TES9</accession>
<comment type="caution">
    <text evidence="1">The sequence shown here is derived from an EMBL/GenBank/DDBJ whole genome shotgun (WGS) entry which is preliminary data.</text>
</comment>
<reference evidence="2" key="1">
    <citation type="submission" date="2017-09" db="EMBL/GenBank/DDBJ databases">
        <title>Depth-based differentiation of microbial function through sediment-hosted aquifers and enrichment of novel symbionts in the deep terrestrial subsurface.</title>
        <authorList>
            <person name="Probst A.J."/>
            <person name="Ladd B."/>
            <person name="Jarett J.K."/>
            <person name="Geller-Mcgrath D.E."/>
            <person name="Sieber C.M.K."/>
            <person name="Emerson J.B."/>
            <person name="Anantharaman K."/>
            <person name="Thomas B.C."/>
            <person name="Malmstrom R."/>
            <person name="Stieglmeier M."/>
            <person name="Klingl A."/>
            <person name="Woyke T."/>
            <person name="Ryan C.M."/>
            <person name="Banfield J.F."/>
        </authorList>
    </citation>
    <scope>NUCLEOTIDE SEQUENCE [LARGE SCALE GENOMIC DNA]</scope>
</reference>
<dbReference type="SUPFAM" id="SSF52540">
    <property type="entry name" value="P-loop containing nucleoside triphosphate hydrolases"/>
    <property type="match status" value="1"/>
</dbReference>
<dbReference type="Proteomes" id="UP000228920">
    <property type="component" value="Unassembled WGS sequence"/>
</dbReference>
<evidence type="ECO:0000313" key="2">
    <source>
        <dbReference type="Proteomes" id="UP000228920"/>
    </source>
</evidence>
<protein>
    <submittedName>
        <fullName evidence="1">Uncharacterized protein</fullName>
    </submittedName>
</protein>
<sequence length="167" mass="19247">MQDTIIIVRGASAIGKSTVCKVLKEQLHNGVIVETDDLRSQITNIDWNNQDLHFLVLKLTSEIVHFYLKEKVNPVFVVDSFSPRKLAYFLSELKQIEQPTIISLYASEEILIKRQKERESEWKNLESSLVINKRIKQVPFLNGHLIDTSEMSVKDVVQEILKVTNLN</sequence>
<dbReference type="EMBL" id="PFNL01000191">
    <property type="protein sequence ID" value="PIZ44200.1"/>
    <property type="molecule type" value="Genomic_DNA"/>
</dbReference>
<dbReference type="Pfam" id="PF13671">
    <property type="entry name" value="AAA_33"/>
    <property type="match status" value="1"/>
</dbReference>